<keyword evidence="2" id="KW-1133">Transmembrane helix</keyword>
<evidence type="ECO:0000313" key="4">
    <source>
        <dbReference type="Proteomes" id="UP000235672"/>
    </source>
</evidence>
<dbReference type="EMBL" id="KZ613478">
    <property type="protein sequence ID" value="PMD22267.1"/>
    <property type="molecule type" value="Genomic_DNA"/>
</dbReference>
<keyword evidence="4" id="KW-1185">Reference proteome</keyword>
<dbReference type="Proteomes" id="UP000235672">
    <property type="component" value="Unassembled WGS sequence"/>
</dbReference>
<organism evidence="3 4">
    <name type="scientific">Hyaloscypha hepaticicola</name>
    <dbReference type="NCBI Taxonomy" id="2082293"/>
    <lineage>
        <taxon>Eukaryota</taxon>
        <taxon>Fungi</taxon>
        <taxon>Dikarya</taxon>
        <taxon>Ascomycota</taxon>
        <taxon>Pezizomycotina</taxon>
        <taxon>Leotiomycetes</taxon>
        <taxon>Helotiales</taxon>
        <taxon>Hyaloscyphaceae</taxon>
        <taxon>Hyaloscypha</taxon>
    </lineage>
</organism>
<feature type="transmembrane region" description="Helical" evidence="2">
    <location>
        <begin position="12"/>
        <end position="32"/>
    </location>
</feature>
<feature type="region of interest" description="Disordered" evidence="1">
    <location>
        <begin position="124"/>
        <end position="229"/>
    </location>
</feature>
<feature type="compositionally biased region" description="Polar residues" evidence="1">
    <location>
        <begin position="142"/>
        <end position="158"/>
    </location>
</feature>
<dbReference type="AlphaFoldDB" id="A0A2J6Q7K9"/>
<feature type="compositionally biased region" description="Polar residues" evidence="1">
    <location>
        <begin position="216"/>
        <end position="229"/>
    </location>
</feature>
<accession>A0A2J6Q7K9</accession>
<evidence type="ECO:0000256" key="1">
    <source>
        <dbReference type="SAM" id="MobiDB-lite"/>
    </source>
</evidence>
<keyword evidence="2" id="KW-0472">Membrane</keyword>
<evidence type="ECO:0000313" key="3">
    <source>
        <dbReference type="EMBL" id="PMD22267.1"/>
    </source>
</evidence>
<proteinExistence type="predicted"/>
<sequence>MWNPEVTKTQLIHQGVINYLGPAILLVIFIGLKLWNRRSYVKLGGLDALRSSLTTLDALIEAAHTPSGSEPEIGQIFQQEQYYQPPPGPIYSPTSPEITSPNFSNGGVQNWENPKIVMPPTVTQLSNREPQQDPYPRHPSIPSRSTSPLAGYELSTSVSPPMSPMSELGHDSRTTSMVDASLSPGDRVSGFSSYQWNPSGAGGAREDLERARARQRSYNSLAEESAVSR</sequence>
<protein>
    <submittedName>
        <fullName evidence="3">Uncharacterized protein</fullName>
    </submittedName>
</protein>
<evidence type="ECO:0000256" key="2">
    <source>
        <dbReference type="SAM" id="Phobius"/>
    </source>
</evidence>
<gene>
    <name evidence="3" type="ORF">NA56DRAFT_98216</name>
</gene>
<reference evidence="3 4" key="1">
    <citation type="submission" date="2016-05" db="EMBL/GenBank/DDBJ databases">
        <title>A degradative enzymes factory behind the ericoid mycorrhizal symbiosis.</title>
        <authorList>
            <consortium name="DOE Joint Genome Institute"/>
            <person name="Martino E."/>
            <person name="Morin E."/>
            <person name="Grelet G."/>
            <person name="Kuo A."/>
            <person name="Kohler A."/>
            <person name="Daghino S."/>
            <person name="Barry K."/>
            <person name="Choi C."/>
            <person name="Cichocki N."/>
            <person name="Clum A."/>
            <person name="Copeland A."/>
            <person name="Hainaut M."/>
            <person name="Haridas S."/>
            <person name="Labutti K."/>
            <person name="Lindquist E."/>
            <person name="Lipzen A."/>
            <person name="Khouja H.-R."/>
            <person name="Murat C."/>
            <person name="Ohm R."/>
            <person name="Olson A."/>
            <person name="Spatafora J."/>
            <person name="Veneault-Fourrey C."/>
            <person name="Henrissat B."/>
            <person name="Grigoriev I."/>
            <person name="Martin F."/>
            <person name="Perotto S."/>
        </authorList>
    </citation>
    <scope>NUCLEOTIDE SEQUENCE [LARGE SCALE GENOMIC DNA]</scope>
    <source>
        <strain evidence="3 4">UAMH 7357</strain>
    </source>
</reference>
<keyword evidence="2" id="KW-0812">Transmembrane</keyword>
<name>A0A2J6Q7K9_9HELO</name>